<organism evidence="1 2">
    <name type="scientific">Blautia celeris</name>
    <dbReference type="NCBI Taxonomy" id="2763026"/>
    <lineage>
        <taxon>Bacteria</taxon>
        <taxon>Bacillati</taxon>
        <taxon>Bacillota</taxon>
        <taxon>Clostridia</taxon>
        <taxon>Lachnospirales</taxon>
        <taxon>Lachnospiraceae</taxon>
        <taxon>Blautia</taxon>
    </lineage>
</organism>
<dbReference type="RefSeq" id="WP_186970944.1">
    <property type="nucleotide sequence ID" value="NZ_JACOOU010000001.1"/>
</dbReference>
<evidence type="ECO:0000313" key="1">
    <source>
        <dbReference type="EMBL" id="MBC5670834.1"/>
    </source>
</evidence>
<dbReference type="EMBL" id="JACOOU010000001">
    <property type="protein sequence ID" value="MBC5670834.1"/>
    <property type="molecule type" value="Genomic_DNA"/>
</dbReference>
<name>A0ABR7F6J8_9FIRM</name>
<protein>
    <submittedName>
        <fullName evidence="1">Uncharacterized protein</fullName>
    </submittedName>
</protein>
<accession>A0ABR7F6J8</accession>
<dbReference type="Proteomes" id="UP000654573">
    <property type="component" value="Unassembled WGS sequence"/>
</dbReference>
<sequence>MEDVINISPDDIEIIDTTGYCADLTEHFDGVSEILNPFVKGAKRSFKKIEHLIYSAPAFINAVKAVIPEETYQVILSDEQKTKIAKGALKLMTKKDGSLMANLINPETKKIVSTISLEKVKLSPEMSQAMTSYATQMQMAQIAEQIQIVQVAIEEVRQGQEYDRLATAYSCQQKFLQAMAIKNPRLKSLALLRIVADAEDSRNLLIQSQSANIAFIRNQPESFWGKLMSGATPEKINVRMSEIRESLCAVNMVSLAEAMAYQEMGESEAAQLSLQYYAEHIKKTYLSEKGFVERLDMIDPSPENYWSKTLPDIEKRIKALPCNATLNRIGDTENGTEKMQK</sequence>
<keyword evidence="2" id="KW-1185">Reference proteome</keyword>
<proteinExistence type="predicted"/>
<gene>
    <name evidence="1" type="ORF">H8S76_01090</name>
</gene>
<comment type="caution">
    <text evidence="1">The sequence shown here is derived from an EMBL/GenBank/DDBJ whole genome shotgun (WGS) entry which is preliminary data.</text>
</comment>
<reference evidence="1 2" key="1">
    <citation type="submission" date="2020-08" db="EMBL/GenBank/DDBJ databases">
        <title>Genome public.</title>
        <authorList>
            <person name="Liu C."/>
            <person name="Sun Q."/>
        </authorList>
    </citation>
    <scope>NUCLEOTIDE SEQUENCE [LARGE SCALE GENOMIC DNA]</scope>
    <source>
        <strain evidence="1 2">NSJ-34</strain>
    </source>
</reference>
<evidence type="ECO:0000313" key="2">
    <source>
        <dbReference type="Proteomes" id="UP000654573"/>
    </source>
</evidence>